<evidence type="ECO:0000256" key="1">
    <source>
        <dbReference type="ARBA" id="ARBA00001971"/>
    </source>
</evidence>
<dbReference type="PANTHER" id="PTHR24305">
    <property type="entry name" value="CYTOCHROME P450"/>
    <property type="match status" value="1"/>
</dbReference>
<evidence type="ECO:0000256" key="3">
    <source>
        <dbReference type="ARBA" id="ARBA00023004"/>
    </source>
</evidence>
<dbReference type="Gene3D" id="1.10.630.10">
    <property type="entry name" value="Cytochrome P450"/>
    <property type="match status" value="1"/>
</dbReference>
<reference evidence="5 6" key="1">
    <citation type="submission" date="2024-02" db="EMBL/GenBank/DDBJ databases">
        <title>De novo assembly and annotation of 12 fungi associated with fruit tree decline syndrome in Ontario, Canada.</title>
        <authorList>
            <person name="Sulman M."/>
            <person name="Ellouze W."/>
            <person name="Ilyukhin E."/>
        </authorList>
    </citation>
    <scope>NUCLEOTIDE SEQUENCE [LARGE SCALE GENOMIC DNA]</scope>
    <source>
        <strain evidence="5 6">M97-236</strain>
    </source>
</reference>
<comment type="caution">
    <text evidence="5">The sequence shown here is derived from an EMBL/GenBank/DDBJ whole genome shotgun (WGS) entry which is preliminary data.</text>
</comment>
<evidence type="ECO:0000256" key="2">
    <source>
        <dbReference type="ARBA" id="ARBA00022723"/>
    </source>
</evidence>
<comment type="similarity">
    <text evidence="4">Belongs to the cytochrome P450 family.</text>
</comment>
<dbReference type="CDD" id="cd11062">
    <property type="entry name" value="CYP58-like"/>
    <property type="match status" value="1"/>
</dbReference>
<organism evidence="5 6">
    <name type="scientific">Nothophoma quercina</name>
    <dbReference type="NCBI Taxonomy" id="749835"/>
    <lineage>
        <taxon>Eukaryota</taxon>
        <taxon>Fungi</taxon>
        <taxon>Dikarya</taxon>
        <taxon>Ascomycota</taxon>
        <taxon>Pezizomycotina</taxon>
        <taxon>Dothideomycetes</taxon>
        <taxon>Pleosporomycetidae</taxon>
        <taxon>Pleosporales</taxon>
        <taxon>Pleosporineae</taxon>
        <taxon>Didymellaceae</taxon>
        <taxon>Nothophoma</taxon>
    </lineage>
</organism>
<dbReference type="PRINTS" id="PR00463">
    <property type="entry name" value="EP450I"/>
</dbReference>
<dbReference type="PANTHER" id="PTHR24305:SF156">
    <property type="entry name" value="P450, PUTATIVE (EUROFUNG)-RELATED"/>
    <property type="match status" value="1"/>
</dbReference>
<evidence type="ECO:0000313" key="6">
    <source>
        <dbReference type="Proteomes" id="UP001521222"/>
    </source>
</evidence>
<dbReference type="EMBL" id="JAKIXB020000013">
    <property type="protein sequence ID" value="KAL1602878.1"/>
    <property type="molecule type" value="Genomic_DNA"/>
</dbReference>
<proteinExistence type="inferred from homology"/>
<keyword evidence="6" id="KW-1185">Reference proteome</keyword>
<name>A0ABR3RF97_9PLEO</name>
<comment type="cofactor">
    <cofactor evidence="1">
        <name>heme</name>
        <dbReference type="ChEBI" id="CHEBI:30413"/>
    </cofactor>
</comment>
<keyword evidence="4" id="KW-0560">Oxidoreductase</keyword>
<dbReference type="InterPro" id="IPR017972">
    <property type="entry name" value="Cyt_P450_CS"/>
</dbReference>
<dbReference type="Pfam" id="PF00067">
    <property type="entry name" value="p450"/>
    <property type="match status" value="1"/>
</dbReference>
<dbReference type="PROSITE" id="PS00086">
    <property type="entry name" value="CYTOCHROME_P450"/>
    <property type="match status" value="1"/>
</dbReference>
<dbReference type="SUPFAM" id="SSF48264">
    <property type="entry name" value="Cytochrome P450"/>
    <property type="match status" value="1"/>
</dbReference>
<keyword evidence="4" id="KW-0503">Monooxygenase</keyword>
<evidence type="ECO:0000256" key="4">
    <source>
        <dbReference type="RuleBase" id="RU000461"/>
    </source>
</evidence>
<protein>
    <recommendedName>
        <fullName evidence="7">Cytochrome P450</fullName>
    </recommendedName>
</protein>
<dbReference type="InterPro" id="IPR036396">
    <property type="entry name" value="Cyt_P450_sf"/>
</dbReference>
<gene>
    <name evidence="5" type="ORF">SLS59_004533</name>
</gene>
<dbReference type="InterPro" id="IPR050121">
    <property type="entry name" value="Cytochrome_P450_monoxygenase"/>
</dbReference>
<evidence type="ECO:0008006" key="7">
    <source>
        <dbReference type="Google" id="ProtNLM"/>
    </source>
</evidence>
<accession>A0ABR3RF97</accession>
<dbReference type="InterPro" id="IPR001128">
    <property type="entry name" value="Cyt_P450"/>
</dbReference>
<keyword evidence="3 4" id="KW-0408">Iron</keyword>
<dbReference type="Proteomes" id="UP001521222">
    <property type="component" value="Unassembled WGS sequence"/>
</dbReference>
<dbReference type="PRINTS" id="PR00385">
    <property type="entry name" value="P450"/>
</dbReference>
<dbReference type="InterPro" id="IPR002401">
    <property type="entry name" value="Cyt_P450_E_grp-I"/>
</dbReference>
<evidence type="ECO:0000313" key="5">
    <source>
        <dbReference type="EMBL" id="KAL1602878.1"/>
    </source>
</evidence>
<keyword evidence="2 4" id="KW-0479">Metal-binding</keyword>
<keyword evidence="4" id="KW-0349">Heme</keyword>
<sequence>MGYIERIPMPDKLLPYLILSTLFLTLVIAKYASDPLRRIPGPFLARYASFWLHYHAWAGTQCSAIQALHARYGPVVRIAPNDVHISDGEALWPIYMDKGGMVKSQYYNTFDIDGHATVFTTLELSKRAGRLKAIQSMFSFGATAAAKGVIQECAARMIERLGAARESHSKTVDVLNLTRSYALDAVSAYVLGAPYNSLQEVGEGMSASPFVDFFVGMSRFFHVSKPVCNVIERVLDVVKPDYAMRESSRVVDAYLVETVEAKMRQRAEGKDDGSYPARLLGVGLSREQVVAECKDAVFAGTDSTGNNLATILWHLAAQPEIYAKLHAEIVQNDAGENKDGQALPYLSGVVKEALRLSMAISCRLPRVVPAGGFSHADVYIPAGTNVGLSAYQLHLDAAVFSEPHEFRPERWVQASAQMQRDFMPFGKGARACIARNLAMLELYVATEAVVKSGVLEGAKTTVDRIESLEWFNARVKSGTIELVW</sequence>